<dbReference type="PANTHER" id="PTHR36869:SF1">
    <property type="entry name" value="CHROMOSOME 16 OPEN READING FRAME 46"/>
    <property type="match status" value="1"/>
</dbReference>
<evidence type="ECO:0000313" key="3">
    <source>
        <dbReference type="Proteomes" id="UP000233160"/>
    </source>
</evidence>
<keyword evidence="3" id="KW-1185">Reference proteome</keyword>
<accession>A0A2K6FXM0</accession>
<dbReference type="PANTHER" id="PTHR36869">
    <property type="entry name" value="CHROMOSOME 16 OPEN READING FRAME 46"/>
    <property type="match status" value="1"/>
</dbReference>
<dbReference type="GO" id="GO:0005829">
    <property type="term" value="C:cytosol"/>
    <property type="evidence" value="ECO:0007669"/>
    <property type="project" value="Ensembl"/>
</dbReference>
<proteinExistence type="predicted"/>
<feature type="compositionally biased region" description="Polar residues" evidence="1">
    <location>
        <begin position="129"/>
        <end position="144"/>
    </location>
</feature>
<dbReference type="Pfam" id="PF15032">
    <property type="entry name" value="DUF4529"/>
    <property type="match status" value="1"/>
</dbReference>
<dbReference type="InterPro" id="IPR027836">
    <property type="entry name" value="DUF4529"/>
</dbReference>
<dbReference type="AlphaFoldDB" id="A0A2K6FXM0"/>
<protein>
    <submittedName>
        <fullName evidence="2">Chromosome 16 open reading frame 46</fullName>
    </submittedName>
</protein>
<dbReference type="STRING" id="379532.ENSPCOP00000018728"/>
<evidence type="ECO:0000313" key="2">
    <source>
        <dbReference type="Ensembl" id="ENSPCOP00000018728.1"/>
    </source>
</evidence>
<dbReference type="Ensembl" id="ENSPCOT00000029372.1">
    <property type="protein sequence ID" value="ENSPCOP00000018728.1"/>
    <property type="gene ID" value="ENSPCOG00000021267.1"/>
</dbReference>
<reference evidence="2" key="2">
    <citation type="submission" date="2025-09" db="UniProtKB">
        <authorList>
            <consortium name="Ensembl"/>
        </authorList>
    </citation>
    <scope>IDENTIFICATION</scope>
</reference>
<organism evidence="2 3">
    <name type="scientific">Propithecus coquereli</name>
    <name type="common">Coquerel's sifaka</name>
    <name type="synonym">Propithecus verreauxi coquereli</name>
    <dbReference type="NCBI Taxonomy" id="379532"/>
    <lineage>
        <taxon>Eukaryota</taxon>
        <taxon>Metazoa</taxon>
        <taxon>Chordata</taxon>
        <taxon>Craniata</taxon>
        <taxon>Vertebrata</taxon>
        <taxon>Euteleostomi</taxon>
        <taxon>Mammalia</taxon>
        <taxon>Eutheria</taxon>
        <taxon>Euarchontoglires</taxon>
        <taxon>Primates</taxon>
        <taxon>Strepsirrhini</taxon>
        <taxon>Lemuriformes</taxon>
        <taxon>Indriidae</taxon>
        <taxon>Propithecus</taxon>
    </lineage>
</organism>
<gene>
    <name evidence="2" type="primary">C16orf46</name>
</gene>
<reference evidence="2" key="1">
    <citation type="submission" date="2025-08" db="UniProtKB">
        <authorList>
            <consortium name="Ensembl"/>
        </authorList>
    </citation>
    <scope>IDENTIFICATION</scope>
</reference>
<dbReference type="GO" id="GO:0005654">
    <property type="term" value="C:nucleoplasm"/>
    <property type="evidence" value="ECO:0007669"/>
    <property type="project" value="Ensembl"/>
</dbReference>
<dbReference type="GeneTree" id="ENSGT00390000017224"/>
<dbReference type="OMA" id="CKEDWAT"/>
<feature type="region of interest" description="Disordered" evidence="1">
    <location>
        <begin position="115"/>
        <end position="144"/>
    </location>
</feature>
<evidence type="ECO:0000256" key="1">
    <source>
        <dbReference type="SAM" id="MobiDB-lite"/>
    </source>
</evidence>
<sequence>MDLCQKNEIDIENSENNEIQSTEETELTCTCPDERSEKNHVYCLLNISDITLEQDEKATEFSIGTGWEEAVQGWGRTSSTACIWPRKKLKKARVGESASSGCLVCVNLSQGSLEARPPTEAGLEKDRNSLSQTQGSPQGSNTASREISKICFPTYIPRERKSVQIKEFILCTQDWAVPEAIRGKAPRSPGGGTDRGLSISDVLTTKALLVLPPLKPSLPSGLDVLGKKSKNFFLQSEEKVQSGESVEKDECVACAYRLKTVDQKGEKRPVELAKHLKVNNTLPFPSPVARTCLPAHPQQCLPCSLLPEKNLAFPPNPSNVRCLTTLQLLQKQGTQNCKVKFKAKEPRPPVNTQKHVLTEAKQENGPQTLDTKVFPSPRPLLPSLTVSRVVVPIATQRLL</sequence>
<dbReference type="Proteomes" id="UP000233160">
    <property type="component" value="Unassembled WGS sequence"/>
</dbReference>
<name>A0A2K6FXM0_PROCO</name>